<accession>A0A835XKW8</accession>
<dbReference type="AlphaFoldDB" id="A0A835XKW8"/>
<sequence>MAVAALSLVTEALHERSRRSVSSMRLELANDASAQLRTNVCRRLLRDAGFHLPRRIYSAWARSAEVRAEPLRSM</sequence>
<proteinExistence type="predicted"/>
<name>A0A835XKW8_9CHLO</name>
<protein>
    <submittedName>
        <fullName evidence="1">Uncharacterized protein</fullName>
    </submittedName>
</protein>
<keyword evidence="2" id="KW-1185">Reference proteome</keyword>
<comment type="caution">
    <text evidence="1">The sequence shown here is derived from an EMBL/GenBank/DDBJ whole genome shotgun (WGS) entry which is preliminary data.</text>
</comment>
<dbReference type="Proteomes" id="UP000612055">
    <property type="component" value="Unassembled WGS sequence"/>
</dbReference>
<reference evidence="1" key="1">
    <citation type="journal article" date="2020" name="bioRxiv">
        <title>Comparative genomics of Chlamydomonas.</title>
        <authorList>
            <person name="Craig R.J."/>
            <person name="Hasan A.R."/>
            <person name="Ness R.W."/>
            <person name="Keightley P.D."/>
        </authorList>
    </citation>
    <scope>NUCLEOTIDE SEQUENCE</scope>
    <source>
        <strain evidence="1">CCAP 11/70</strain>
    </source>
</reference>
<evidence type="ECO:0000313" key="2">
    <source>
        <dbReference type="Proteomes" id="UP000612055"/>
    </source>
</evidence>
<organism evidence="1 2">
    <name type="scientific">Edaphochlamys debaryana</name>
    <dbReference type="NCBI Taxonomy" id="47281"/>
    <lineage>
        <taxon>Eukaryota</taxon>
        <taxon>Viridiplantae</taxon>
        <taxon>Chlorophyta</taxon>
        <taxon>core chlorophytes</taxon>
        <taxon>Chlorophyceae</taxon>
        <taxon>CS clade</taxon>
        <taxon>Chlamydomonadales</taxon>
        <taxon>Chlamydomonadales incertae sedis</taxon>
        <taxon>Edaphochlamys</taxon>
    </lineage>
</organism>
<evidence type="ECO:0000313" key="1">
    <source>
        <dbReference type="EMBL" id="KAG2484673.1"/>
    </source>
</evidence>
<dbReference type="EMBL" id="JAEHOE010000145">
    <property type="protein sequence ID" value="KAG2484673.1"/>
    <property type="molecule type" value="Genomic_DNA"/>
</dbReference>
<gene>
    <name evidence="1" type="ORF">HYH03_016560</name>
</gene>